<comment type="caution">
    <text evidence="2">The sequence shown here is derived from an EMBL/GenBank/DDBJ whole genome shotgun (WGS) entry which is preliminary data.</text>
</comment>
<evidence type="ECO:0000256" key="1">
    <source>
        <dbReference type="SAM" id="MobiDB-lite"/>
    </source>
</evidence>
<gene>
    <name evidence="2" type="ORF">OHK93_008815</name>
</gene>
<dbReference type="EMBL" id="JAPUFD010000009">
    <property type="protein sequence ID" value="MDI1489534.1"/>
    <property type="molecule type" value="Genomic_DNA"/>
</dbReference>
<evidence type="ECO:0000313" key="3">
    <source>
        <dbReference type="Proteomes" id="UP001161017"/>
    </source>
</evidence>
<dbReference type="AlphaFoldDB" id="A0AA43QPW0"/>
<sequence>MFDGPFHPLCKTYHPEDAPCPRFATAHPRHQPMLVHPLNAVTLPPHDAPDAPAAAAAAPAHTSTRAAPEQPATRRSIRAQNALASGEPTTWHYIVPGEDGVMERIMTRDRFKAMAHRRFRGRKGKGKQGEGEGEGQEEQEQEQQQEQQQQPQEQQEQQGQQQQQKQQEEEEEDDEGDDEFGRDSDSVVVQRLKRSRDGWKKRAERLAAEVKRLEARLAEEKKKQG</sequence>
<feature type="region of interest" description="Disordered" evidence="1">
    <location>
        <begin position="47"/>
        <end position="77"/>
    </location>
</feature>
<feature type="region of interest" description="Disordered" evidence="1">
    <location>
        <begin position="114"/>
        <end position="202"/>
    </location>
</feature>
<keyword evidence="3" id="KW-1185">Reference proteome</keyword>
<organism evidence="2 3">
    <name type="scientific">Ramalina farinacea</name>
    <dbReference type="NCBI Taxonomy" id="258253"/>
    <lineage>
        <taxon>Eukaryota</taxon>
        <taxon>Fungi</taxon>
        <taxon>Dikarya</taxon>
        <taxon>Ascomycota</taxon>
        <taxon>Pezizomycotina</taxon>
        <taxon>Lecanoromycetes</taxon>
        <taxon>OSLEUM clade</taxon>
        <taxon>Lecanoromycetidae</taxon>
        <taxon>Lecanorales</taxon>
        <taxon>Lecanorineae</taxon>
        <taxon>Ramalinaceae</taxon>
        <taxon>Ramalina</taxon>
    </lineage>
</organism>
<feature type="compositionally biased region" description="Acidic residues" evidence="1">
    <location>
        <begin position="131"/>
        <end position="143"/>
    </location>
</feature>
<reference evidence="2" key="1">
    <citation type="journal article" date="2023" name="Genome Biol. Evol.">
        <title>First Whole Genome Sequence and Flow Cytometry Genome Size Data for the Lichen-Forming Fungus Ramalina farinacea (Ascomycota).</title>
        <authorList>
            <person name="Llewellyn T."/>
            <person name="Mian S."/>
            <person name="Hill R."/>
            <person name="Leitch I.J."/>
            <person name="Gaya E."/>
        </authorList>
    </citation>
    <scope>NUCLEOTIDE SEQUENCE</scope>
    <source>
        <strain evidence="2">LIQ254RAFAR</strain>
    </source>
</reference>
<protein>
    <submittedName>
        <fullName evidence="2">Uncharacterized protein</fullName>
    </submittedName>
</protein>
<feature type="compositionally biased region" description="Low complexity" evidence="1">
    <location>
        <begin position="50"/>
        <end position="68"/>
    </location>
</feature>
<proteinExistence type="predicted"/>
<feature type="compositionally biased region" description="Basic residues" evidence="1">
    <location>
        <begin position="114"/>
        <end position="126"/>
    </location>
</feature>
<dbReference type="Proteomes" id="UP001161017">
    <property type="component" value="Unassembled WGS sequence"/>
</dbReference>
<evidence type="ECO:0000313" key="2">
    <source>
        <dbReference type="EMBL" id="MDI1489534.1"/>
    </source>
</evidence>
<name>A0AA43QPW0_9LECA</name>
<accession>A0AA43QPW0</accession>
<feature type="compositionally biased region" description="Low complexity" evidence="1">
    <location>
        <begin position="144"/>
        <end position="165"/>
    </location>
</feature>
<feature type="compositionally biased region" description="Acidic residues" evidence="1">
    <location>
        <begin position="168"/>
        <end position="178"/>
    </location>
</feature>